<reference evidence="4" key="1">
    <citation type="submission" date="2025-08" db="UniProtKB">
        <authorList>
            <consortium name="RefSeq"/>
        </authorList>
    </citation>
    <scope>IDENTIFICATION</scope>
</reference>
<gene>
    <name evidence="4" type="primary">GLTPD2</name>
</gene>
<dbReference type="Proteomes" id="UP000694923">
    <property type="component" value="Unplaced"/>
</dbReference>
<feature type="compositionally biased region" description="Pro residues" evidence="1">
    <location>
        <begin position="18"/>
        <end position="29"/>
    </location>
</feature>
<proteinExistence type="predicted"/>
<dbReference type="PANTHER" id="PTHR10219:SF19">
    <property type="entry name" value="GLYCOLIPID TRANSFER PROTEIN DOMAIN-CONTAINING PROTEIN 2"/>
    <property type="match status" value="1"/>
</dbReference>
<accession>A0ABM0QIZ7</accession>
<feature type="compositionally biased region" description="Basic and acidic residues" evidence="1">
    <location>
        <begin position="47"/>
        <end position="59"/>
    </location>
</feature>
<dbReference type="Gene3D" id="1.10.3520.10">
    <property type="entry name" value="Glycolipid transfer protein"/>
    <property type="match status" value="1"/>
</dbReference>
<feature type="region of interest" description="Disordered" evidence="1">
    <location>
        <begin position="1"/>
        <end position="92"/>
    </location>
</feature>
<dbReference type="InterPro" id="IPR036497">
    <property type="entry name" value="GLTP_sf"/>
</dbReference>
<dbReference type="PANTHER" id="PTHR10219">
    <property type="entry name" value="GLYCOLIPID TRANSFER PROTEIN-RELATED"/>
    <property type="match status" value="1"/>
</dbReference>
<dbReference type="GeneID" id="103588442"/>
<evidence type="ECO:0000313" key="4">
    <source>
        <dbReference type="RefSeq" id="XP_008568338.1"/>
    </source>
</evidence>
<evidence type="ECO:0000313" key="3">
    <source>
        <dbReference type="Proteomes" id="UP000694923"/>
    </source>
</evidence>
<protein>
    <submittedName>
        <fullName evidence="4">LOW QUALITY PROTEIN: glycolipid transfer protein domain-containing protein 2</fullName>
    </submittedName>
</protein>
<dbReference type="RefSeq" id="XP_008568338.1">
    <property type="nucleotide sequence ID" value="XM_008570116.1"/>
</dbReference>
<feature type="domain" description="Glycolipid transfer protein" evidence="2">
    <location>
        <begin position="115"/>
        <end position="264"/>
    </location>
</feature>
<evidence type="ECO:0000259" key="2">
    <source>
        <dbReference type="Pfam" id="PF08718"/>
    </source>
</evidence>
<keyword evidence="3" id="KW-1185">Reference proteome</keyword>
<organism evidence="3 4">
    <name type="scientific">Galeopterus variegatus</name>
    <name type="common">Malayan flying lemur</name>
    <name type="synonym">Cynocephalus variegatus</name>
    <dbReference type="NCBI Taxonomy" id="482537"/>
    <lineage>
        <taxon>Eukaryota</taxon>
        <taxon>Metazoa</taxon>
        <taxon>Chordata</taxon>
        <taxon>Craniata</taxon>
        <taxon>Vertebrata</taxon>
        <taxon>Euteleostomi</taxon>
        <taxon>Mammalia</taxon>
        <taxon>Eutheria</taxon>
        <taxon>Euarchontoglires</taxon>
        <taxon>Dermoptera</taxon>
        <taxon>Cynocephalidae</taxon>
        <taxon>Galeopterus</taxon>
    </lineage>
</organism>
<name>A0ABM0QIZ7_GALVR</name>
<dbReference type="SUPFAM" id="SSF110004">
    <property type="entry name" value="Glycolipid transfer protein, GLTP"/>
    <property type="match status" value="1"/>
</dbReference>
<evidence type="ECO:0000256" key="1">
    <source>
        <dbReference type="SAM" id="MobiDB-lite"/>
    </source>
</evidence>
<sequence>MRNARSSFPHLVREEPRSPGPRDPSPLLEPLPLRFSSPREPYQAADLGHRDALRRDCRPSKYARGRAGPKDLVRQESGPLIAPGREESPCLGPQGIPGLMMRPIRAGLTPKGDADLSQYVAGWRDLHRFLTLLGSIFAFATSEAFTKVAALEARVHLSDAAHYASRVALEAWERRAGGAAGAARDHPPDSARSSGSRTWLWLHRALRWSQVCHQRVATATLGGPDAGVQCGGAYRTVLAPHHPRLIRQAARLAFLAFPGRGRWLQLECPGTREAEARAAGHPEDVYDRTQGLLAERDLL</sequence>
<dbReference type="InterPro" id="IPR014830">
    <property type="entry name" value="Glycolipid_transfer_prot_dom"/>
</dbReference>
<dbReference type="Pfam" id="PF08718">
    <property type="entry name" value="GLTP"/>
    <property type="match status" value="1"/>
</dbReference>